<feature type="compositionally biased region" description="Basic and acidic residues" evidence="1">
    <location>
        <begin position="320"/>
        <end position="338"/>
    </location>
</feature>
<organism evidence="2 3">
    <name type="scientific">Protea cynaroides</name>
    <dbReference type="NCBI Taxonomy" id="273540"/>
    <lineage>
        <taxon>Eukaryota</taxon>
        <taxon>Viridiplantae</taxon>
        <taxon>Streptophyta</taxon>
        <taxon>Embryophyta</taxon>
        <taxon>Tracheophyta</taxon>
        <taxon>Spermatophyta</taxon>
        <taxon>Magnoliopsida</taxon>
        <taxon>Proteales</taxon>
        <taxon>Proteaceae</taxon>
        <taxon>Protea</taxon>
    </lineage>
</organism>
<reference evidence="2" key="1">
    <citation type="journal article" date="2023" name="Plant J.">
        <title>The genome of the king protea, Protea cynaroides.</title>
        <authorList>
            <person name="Chang J."/>
            <person name="Duong T.A."/>
            <person name="Schoeman C."/>
            <person name="Ma X."/>
            <person name="Roodt D."/>
            <person name="Barker N."/>
            <person name="Li Z."/>
            <person name="Van de Peer Y."/>
            <person name="Mizrachi E."/>
        </authorList>
    </citation>
    <scope>NUCLEOTIDE SEQUENCE</scope>
    <source>
        <tissue evidence="2">Young leaves</tissue>
    </source>
</reference>
<dbReference type="PANTHER" id="PTHR36808">
    <property type="entry name" value="TRANSCRIPTIONAL REGULATOR ATRX-LIKE PROTEIN"/>
    <property type="match status" value="1"/>
</dbReference>
<feature type="compositionally biased region" description="Basic and acidic residues" evidence="1">
    <location>
        <begin position="426"/>
        <end position="435"/>
    </location>
</feature>
<keyword evidence="3" id="KW-1185">Reference proteome</keyword>
<dbReference type="Proteomes" id="UP001141806">
    <property type="component" value="Unassembled WGS sequence"/>
</dbReference>
<feature type="compositionally biased region" description="Basic and acidic residues" evidence="1">
    <location>
        <begin position="385"/>
        <end position="419"/>
    </location>
</feature>
<accession>A0A9Q0KU18</accession>
<evidence type="ECO:0000256" key="1">
    <source>
        <dbReference type="SAM" id="MobiDB-lite"/>
    </source>
</evidence>
<feature type="compositionally biased region" description="Polar residues" evidence="1">
    <location>
        <begin position="436"/>
        <end position="451"/>
    </location>
</feature>
<feature type="region of interest" description="Disordered" evidence="1">
    <location>
        <begin position="588"/>
        <end position="615"/>
    </location>
</feature>
<comment type="caution">
    <text evidence="2">The sequence shown here is derived from an EMBL/GenBank/DDBJ whole genome shotgun (WGS) entry which is preliminary data.</text>
</comment>
<dbReference type="PANTHER" id="PTHR36808:SF1">
    <property type="entry name" value="TRANSCRIPTIONAL REGULATOR ATRX-LIKE PROTEIN"/>
    <property type="match status" value="1"/>
</dbReference>
<sequence length="725" mass="81270">MLVTYISHNPEFAQAIFNFLPRFSKFHISVEDVVLSPTIFIATATTSTWHFSSFPKFYYIYGIENEAQEVSLLQPSVQLHSAKRARSSLSSSDDQDHTGLTKAMAPVNSSSRRKSSSSQKKKRSKPSSEAVRKRRSRSRRRNKSKKLRRRDASISYSEDDSRTENSISVSSSDSEDDYRSRRARSRTRGEAKGSRKKGRRSSLSRDTEGDPPNRKKRRGSKRIRGSKERRNSHRRNRGKLNSRRDANASPTSSGSWSCSTCRGGSSDYERSKGRSEERDKSKTIDCDRLRGRSKERNKSKSNGRYEGRHRFRSSSSCSTCDDRGSYQNEDRYAGEKYSGRLRSVLAVVKQSKEKEGNRNSRDDDRTEIIQAYDDCPSCRSNDSYDGGRKRESSYHPHGPSEKKRRLDDAKSEDNSKIKTEIIGIGKENDGAKYDGNDQNLSRVGPSKTSTESRSELPSAIDSSEGDDLELKLRQKALENLRKFRGGLHTNKKPLQKDDNGGDGNLPSTAKVETVQNEPQNEDRSQLLGATQIVTQIVTPAMERIYTPTDGLIPDQRHESAARLDNAHSIKGDGNMVLNQTAVTGKLTEKNKPNVGINGNTMRESSVDQSNLKEAPTSKEFPKEKLMEARNISNKNVLNNLKTLGSSNTHGAASNESRLAATEACSIPTTAATEHCRSEQKDEAKGSSHFEQKTMSVMRGGEMVQVSYKVYIPKKAPALARRHLQR</sequence>
<feature type="compositionally biased region" description="Basic residues" evidence="1">
    <location>
        <begin position="214"/>
        <end position="224"/>
    </location>
</feature>
<feature type="compositionally biased region" description="Basic and acidic residues" evidence="1">
    <location>
        <begin position="350"/>
        <end position="367"/>
    </location>
</feature>
<name>A0A9Q0KU18_9MAGN</name>
<feature type="compositionally biased region" description="Polar residues" evidence="1">
    <location>
        <begin position="596"/>
        <end position="611"/>
    </location>
</feature>
<feature type="region of interest" description="Disordered" evidence="1">
    <location>
        <begin position="483"/>
        <end position="522"/>
    </location>
</feature>
<protein>
    <submittedName>
        <fullName evidence="2">Uncharacterized protein</fullName>
    </submittedName>
</protein>
<feature type="compositionally biased region" description="Basic and acidic residues" evidence="1">
    <location>
        <begin position="267"/>
        <end position="308"/>
    </location>
</feature>
<feature type="region of interest" description="Disordered" evidence="1">
    <location>
        <begin position="84"/>
        <end position="467"/>
    </location>
</feature>
<gene>
    <name evidence="2" type="ORF">NE237_001375</name>
</gene>
<dbReference type="OrthoDB" id="786617at2759"/>
<feature type="compositionally biased region" description="Basic residues" evidence="1">
    <location>
        <begin position="132"/>
        <end position="149"/>
    </location>
</feature>
<evidence type="ECO:0000313" key="3">
    <source>
        <dbReference type="Proteomes" id="UP001141806"/>
    </source>
</evidence>
<feature type="compositionally biased region" description="Basic residues" evidence="1">
    <location>
        <begin position="230"/>
        <end position="241"/>
    </location>
</feature>
<dbReference type="EMBL" id="JAMYWD010000003">
    <property type="protein sequence ID" value="KAJ4976269.1"/>
    <property type="molecule type" value="Genomic_DNA"/>
</dbReference>
<feature type="compositionally biased region" description="Basic residues" evidence="1">
    <location>
        <begin position="483"/>
        <end position="493"/>
    </location>
</feature>
<feature type="compositionally biased region" description="Basic residues" evidence="1">
    <location>
        <begin position="111"/>
        <end position="125"/>
    </location>
</feature>
<dbReference type="AlphaFoldDB" id="A0A9Q0KU18"/>
<feature type="compositionally biased region" description="Low complexity" evidence="1">
    <location>
        <begin position="249"/>
        <end position="266"/>
    </location>
</feature>
<proteinExistence type="predicted"/>
<evidence type="ECO:0000313" key="2">
    <source>
        <dbReference type="EMBL" id="KAJ4976269.1"/>
    </source>
</evidence>
<feature type="compositionally biased region" description="Basic and acidic residues" evidence="1">
    <location>
        <begin position="203"/>
        <end position="213"/>
    </location>
</feature>